<dbReference type="Proteomes" id="UP001161669">
    <property type="component" value="Segment"/>
</dbReference>
<organism evidence="2 3">
    <name type="scientific">Acanthamoeba castellanii medusavirus J1</name>
    <dbReference type="NCBI Taxonomy" id="3114988"/>
    <lineage>
        <taxon>Viruses</taxon>
        <taxon>Varidnaviria</taxon>
        <taxon>Bamfordvirae</taxon>
        <taxon>Nucleocytoviricota</taxon>
        <taxon>Megaviricetes</taxon>
        <taxon>Mamonoviridae</taxon>
        <taxon>Medusavirus</taxon>
        <taxon>Medusavirus medusae</taxon>
    </lineage>
</organism>
<sequence length="414" mass="46275">MPPKRQRTETATATAAGFPSLAFLVCARIVDLHARDVARHNEPARWPLPPNETLRSDDYAHLRDAYLREVNMNPNFGWCTICHRYSFMAKTGVHAGPCYRCRLTPEGIAEPPICAFTATVLLRWGYTCDEQGSWAWHNARAKMLTASDAYVALGIKGFKSAPKLAREKAGLEPKQVSTYAMTHGNLKEDEARQKYAERTGRKVFQLGLIPLEAHPWLGASPDGLTNDGILVEIKCPVSRVIGRGVVPAMYMPQLQLQLQSIQAEELDFVQYKPAVEDYHYTAEEEFVITRVKRSDDWLAQSLPKMRRFFDSVQCAMAIRDSAGRVLAAMADVAISDGDGRRRKRKLAEAISAWANIRGGGGKKDDAMADALKWTVRKRRRAAPAKRRFTDADDAAFYGTVQEGDNCCNAYAFND</sequence>
<dbReference type="Pfam" id="PF09588">
    <property type="entry name" value="YqaJ"/>
    <property type="match status" value="1"/>
</dbReference>
<evidence type="ECO:0000259" key="1">
    <source>
        <dbReference type="Pfam" id="PF09588"/>
    </source>
</evidence>
<dbReference type="SUPFAM" id="SSF52980">
    <property type="entry name" value="Restriction endonuclease-like"/>
    <property type="match status" value="1"/>
</dbReference>
<keyword evidence="3" id="KW-1185">Reference proteome</keyword>
<proteinExistence type="predicted"/>
<evidence type="ECO:0000313" key="3">
    <source>
        <dbReference type="Proteomes" id="UP001161669"/>
    </source>
</evidence>
<dbReference type="Gene3D" id="3.90.320.10">
    <property type="match status" value="1"/>
</dbReference>
<dbReference type="CDD" id="cd22343">
    <property type="entry name" value="PDDEXK_lambda_exonuclease-like"/>
    <property type="match status" value="1"/>
</dbReference>
<dbReference type="InterPro" id="IPR019080">
    <property type="entry name" value="YqaJ_viral_recombinase"/>
</dbReference>
<dbReference type="InterPro" id="IPR017482">
    <property type="entry name" value="Lambda-type_endonuclease"/>
</dbReference>
<dbReference type="KEGG" id="vg:80540563"/>
<name>A0A3T1CWL1_9VIRU</name>
<feature type="domain" description="YqaJ viral recombinase" evidence="1">
    <location>
        <begin position="136"/>
        <end position="259"/>
    </location>
</feature>
<accession>A0A3T1CWL1</accession>
<protein>
    <submittedName>
        <fullName evidence="2">YqaJ viral recombinase</fullName>
    </submittedName>
</protein>
<reference evidence="3" key="1">
    <citation type="journal article" date="2019" name="J. Virol.">
        <title>Medusavirus, a novel large DNA virus discovered from hot spring water.</title>
        <authorList>
            <person name="Yoshikawa G."/>
            <person name="Blanc-Mathieu R."/>
            <person name="Song C."/>
            <person name="Kayama Y."/>
            <person name="Mochizuki T."/>
            <person name="Murata K."/>
            <person name="Ogata H."/>
            <person name="Takemura M."/>
        </authorList>
    </citation>
    <scope>NUCLEOTIDE SEQUENCE [LARGE SCALE GENOMIC DNA]</scope>
</reference>
<dbReference type="InterPro" id="IPR051703">
    <property type="entry name" value="NF-kappa-B_Signaling_Reg"/>
</dbReference>
<dbReference type="PANTHER" id="PTHR46609:SF6">
    <property type="entry name" value="EXONUCLEASE, PHAGE-TYPE_RECB, C-TERMINAL DOMAIN-CONTAINING PROTEIN-RELATED"/>
    <property type="match status" value="1"/>
</dbReference>
<dbReference type="EMBL" id="AP018495">
    <property type="protein sequence ID" value="BBI30211.1"/>
    <property type="molecule type" value="Genomic_DNA"/>
</dbReference>
<dbReference type="NCBIfam" id="TIGR03033">
    <property type="entry name" value="phage_rel_nuc"/>
    <property type="match status" value="1"/>
</dbReference>
<dbReference type="InterPro" id="IPR011604">
    <property type="entry name" value="PDDEXK-like_dom_sf"/>
</dbReference>
<evidence type="ECO:0000313" key="2">
    <source>
        <dbReference type="EMBL" id="BBI30211.1"/>
    </source>
</evidence>
<dbReference type="InterPro" id="IPR011335">
    <property type="entry name" value="Restrct_endonuc-II-like"/>
</dbReference>
<dbReference type="PANTHER" id="PTHR46609">
    <property type="entry name" value="EXONUCLEASE, PHAGE-TYPE/RECB, C-TERMINAL DOMAIN-CONTAINING PROTEIN"/>
    <property type="match status" value="1"/>
</dbReference>